<dbReference type="PANTHER" id="PTHR22600:SF57">
    <property type="entry name" value="BETA-N-ACETYLHEXOSAMINIDASE"/>
    <property type="match status" value="1"/>
</dbReference>
<feature type="domain" description="Beta-hexosaminidase bacterial type N-terminal" evidence="8">
    <location>
        <begin position="29"/>
        <end position="150"/>
    </location>
</feature>
<evidence type="ECO:0000256" key="2">
    <source>
        <dbReference type="ARBA" id="ARBA00006285"/>
    </source>
</evidence>
<evidence type="ECO:0000256" key="4">
    <source>
        <dbReference type="ARBA" id="ARBA00022801"/>
    </source>
</evidence>
<dbReference type="InterPro" id="IPR015883">
    <property type="entry name" value="Glyco_hydro_20_cat"/>
</dbReference>
<dbReference type="Gene3D" id="3.30.379.10">
    <property type="entry name" value="Chitobiase/beta-hexosaminidase domain 2-like"/>
    <property type="match status" value="1"/>
</dbReference>
<dbReference type="CDD" id="cd06563">
    <property type="entry name" value="GH20_chitobiase-like"/>
    <property type="match status" value="1"/>
</dbReference>
<feature type="domain" description="Glycoside hydrolase family 20 catalytic" evidence="7">
    <location>
        <begin position="154"/>
        <end position="502"/>
    </location>
</feature>
<dbReference type="PANTHER" id="PTHR22600">
    <property type="entry name" value="BETA-HEXOSAMINIDASE"/>
    <property type="match status" value="1"/>
</dbReference>
<evidence type="ECO:0000256" key="5">
    <source>
        <dbReference type="ARBA" id="ARBA00023295"/>
    </source>
</evidence>
<dbReference type="InterPro" id="IPR017853">
    <property type="entry name" value="GH"/>
</dbReference>
<keyword evidence="4" id="KW-0378">Hydrolase</keyword>
<comment type="catalytic activity">
    <reaction evidence="1">
        <text>Hydrolysis of terminal non-reducing N-acetyl-D-hexosamine residues in N-acetyl-beta-D-hexosaminides.</text>
        <dbReference type="EC" id="3.2.1.52"/>
    </reaction>
</comment>
<proteinExistence type="inferred from homology"/>
<dbReference type="PRINTS" id="PR00738">
    <property type="entry name" value="GLHYDRLASE20"/>
</dbReference>
<accession>A0A2T3HMY6</accession>
<evidence type="ECO:0000313" key="9">
    <source>
        <dbReference type="EMBL" id="PST83804.1"/>
    </source>
</evidence>
<dbReference type="OrthoDB" id="1006965at2"/>
<dbReference type="Pfam" id="PF00728">
    <property type="entry name" value="Glyco_hydro_20"/>
    <property type="match status" value="1"/>
</dbReference>
<dbReference type="GO" id="GO:0005975">
    <property type="term" value="P:carbohydrate metabolic process"/>
    <property type="evidence" value="ECO:0007669"/>
    <property type="project" value="InterPro"/>
</dbReference>
<gene>
    <name evidence="9" type="ORF">C7T94_10950</name>
</gene>
<evidence type="ECO:0000259" key="8">
    <source>
        <dbReference type="Pfam" id="PF02838"/>
    </source>
</evidence>
<evidence type="ECO:0000256" key="3">
    <source>
        <dbReference type="ARBA" id="ARBA00012663"/>
    </source>
</evidence>
<name>A0A2T3HMY6_9SPHI</name>
<evidence type="ECO:0000256" key="1">
    <source>
        <dbReference type="ARBA" id="ARBA00001231"/>
    </source>
</evidence>
<dbReference type="Proteomes" id="UP000240912">
    <property type="component" value="Unassembled WGS sequence"/>
</dbReference>
<dbReference type="InterPro" id="IPR015882">
    <property type="entry name" value="HEX_bac_N"/>
</dbReference>
<protein>
    <recommendedName>
        <fullName evidence="3">beta-N-acetylhexosaminidase</fullName>
        <ecNumber evidence="3">3.2.1.52</ecNumber>
    </recommendedName>
</protein>
<evidence type="ECO:0000256" key="6">
    <source>
        <dbReference type="PIRSR" id="PIRSR625705-1"/>
    </source>
</evidence>
<reference evidence="9 10" key="1">
    <citation type="submission" date="2018-03" db="EMBL/GenBank/DDBJ databases">
        <authorList>
            <person name="Keele B.F."/>
        </authorList>
    </citation>
    <scope>NUCLEOTIDE SEQUENCE [LARGE SCALE GENOMIC DNA]</scope>
    <source>
        <strain evidence="9 10">YL28-9</strain>
    </source>
</reference>
<keyword evidence="5" id="KW-0326">Glycosidase</keyword>
<dbReference type="GO" id="GO:0004563">
    <property type="term" value="F:beta-N-acetylhexosaminidase activity"/>
    <property type="evidence" value="ECO:0007669"/>
    <property type="project" value="UniProtKB-EC"/>
</dbReference>
<dbReference type="GO" id="GO:0030203">
    <property type="term" value="P:glycosaminoglycan metabolic process"/>
    <property type="evidence" value="ECO:0007669"/>
    <property type="project" value="TreeGrafter"/>
</dbReference>
<dbReference type="Gene3D" id="3.20.20.80">
    <property type="entry name" value="Glycosidases"/>
    <property type="match status" value="1"/>
</dbReference>
<evidence type="ECO:0000259" key="7">
    <source>
        <dbReference type="Pfam" id="PF00728"/>
    </source>
</evidence>
<dbReference type="AlphaFoldDB" id="A0A2T3HMY6"/>
<keyword evidence="10" id="KW-1185">Reference proteome</keyword>
<dbReference type="Pfam" id="PF02838">
    <property type="entry name" value="Glyco_hydro_20b"/>
    <property type="match status" value="1"/>
</dbReference>
<comment type="similarity">
    <text evidence="2">Belongs to the glycosyl hydrolase 20 family.</text>
</comment>
<dbReference type="InterPro" id="IPR025705">
    <property type="entry name" value="Beta_hexosaminidase_sua/sub"/>
</dbReference>
<evidence type="ECO:0000313" key="10">
    <source>
        <dbReference type="Proteomes" id="UP000240912"/>
    </source>
</evidence>
<dbReference type="GO" id="GO:0016020">
    <property type="term" value="C:membrane"/>
    <property type="evidence" value="ECO:0007669"/>
    <property type="project" value="TreeGrafter"/>
</dbReference>
<dbReference type="EMBL" id="PYLS01000005">
    <property type="protein sequence ID" value="PST83804.1"/>
    <property type="molecule type" value="Genomic_DNA"/>
</dbReference>
<dbReference type="SUPFAM" id="SSF55545">
    <property type="entry name" value="beta-N-acetylhexosaminidase-like domain"/>
    <property type="match status" value="1"/>
</dbReference>
<dbReference type="SUPFAM" id="SSF51445">
    <property type="entry name" value="(Trans)glycosidases"/>
    <property type="match status" value="1"/>
</dbReference>
<comment type="caution">
    <text evidence="9">The sequence shown here is derived from an EMBL/GenBank/DDBJ whole genome shotgun (WGS) entry which is preliminary data.</text>
</comment>
<dbReference type="InterPro" id="IPR029018">
    <property type="entry name" value="Hex-like_dom2"/>
</dbReference>
<dbReference type="EC" id="3.2.1.52" evidence="3"/>
<sequence length="616" mass="69730">MPYVFRIILLVLLGVPLALRAQSEKEKLGVIPAPAEVRMAAGFFRIDSRTRLWYSDETAKKTAVQLNDYLQKNHGLTLQLKQGQGQAQGNTLAFSTTASLGPEAYTLQSGPGGIRISGDAAGLFYGLQTLLQMCSKTGGQLRVAAAEISDRPRYAFRGIMQDVGYHIYPVSFIKSQIDMLAKYKMNVYHWHLTEDHGWRIEIKKYPKLTSIGAYRESTQISHYTDSLTGQDHQPYGGFYSQDEIRDVVAYAAARNVTVIPEIELPGHSLAALAAYPEMACGDKPGPFKVAQNWGIFEDVYCAGKEQTFHFLQDVLTEVMDLFPSRYIHIGGDECPKERWKACKYCQQRIRAEGLKNEFELQSYFVKRIERFVNGKGRQIIGWDEIREGGLAPNATVMAWRSIDEGIKAAQENHDVVMAPMSHVYFDFLQGPRDREPLAIGWGFNPAERVYAYDPTPAQLTADQKKHIIGVEAPIWTEHMDTHRKVEYMLYPRLMALAEIAWTFPERKDSVDFFEHRLPKHLAELDQSDIVYRVPGPIGLRDTTLQGSKFTISLRPPVSGAKIYYNFDGQDARETDYLYEKPFDVILKKGEKRQMKSVVVTPSGKRSAGTTTLFRNP</sequence>
<feature type="active site" description="Proton donor" evidence="6">
    <location>
        <position position="333"/>
    </location>
</feature>
<organism evidence="9 10">
    <name type="scientific">Pedobacter yulinensis</name>
    <dbReference type="NCBI Taxonomy" id="2126353"/>
    <lineage>
        <taxon>Bacteria</taxon>
        <taxon>Pseudomonadati</taxon>
        <taxon>Bacteroidota</taxon>
        <taxon>Sphingobacteriia</taxon>
        <taxon>Sphingobacteriales</taxon>
        <taxon>Sphingobacteriaceae</taxon>
        <taxon>Pedobacter</taxon>
    </lineage>
</organism>